<dbReference type="Proteomes" id="UP001172386">
    <property type="component" value="Unassembled WGS sequence"/>
</dbReference>
<proteinExistence type="predicted"/>
<name>A0ACC2ZXW4_9EURO</name>
<protein>
    <submittedName>
        <fullName evidence="1">Uncharacterized protein</fullName>
    </submittedName>
</protein>
<comment type="caution">
    <text evidence="1">The sequence shown here is derived from an EMBL/GenBank/DDBJ whole genome shotgun (WGS) entry which is preliminary data.</text>
</comment>
<sequence length="1144" mass="130378">MASRKEFDIAMRCPAHFPHLVVRFSRDEHFSFPIELSMAKTDMLHDTTHDGRTRIDQFIRTINVTFKAGSSQVRINEVRHKDEYYKALIKINKEDYETLKNEDVGDDTWEVILELVEGKTFTIDETDRGRLWRSAKRQGDRDRILDVIGCGFQLCVNEYELGACRYVQIIIPEYSKSGKVDPTNIRQILGGSYLHEPRSNIEHYITENQRSWDIVHDYERKQHDSLARDDVTCTFLLRGDRLWIQMTDNPNNETGIDAWKLESQQVVFFTLGFSRDSTLENVKTYGLFSIAPPRLPPKDAWQGMPSVWVGRTIVNQHGLWAVIVNNISDLDPQLIQAIHNTRRNRIRVHVEFDETQQKRINKAISDTHLILQFEAGTLETRDEDGKLIPMPCFVDQPMHISPSDLLLPDLWSPSHDVAPFPLKSGYTATDIGRDSHGCNATQIRAITESIFSSLNCIQGPPATGKTWTEAHLVNEIDDKVDQLGRKTVVTAATNIAVHVAAERCFRVLSQSRLNEDEARDKLVIVDTEEKNFYDRLASKHSEITSQLTLTAHLMRMALEQPDKYHDFLEGENLRSTTGVIHATKLLNAHDKQRRELIQELKEWKDVIIFATLATIHVKDSFFGSPAAKHGDRTLPCSYMIVDEASQVTPMLFAQAYNCLNPMAVKLLGDDQQLCPHVEVEQKDQSAKTWLELSILNIHMNKAPSIMLNLQYRCREEIWAGTNVHYNGAVQTARKPDSAFYTKFMNNISRVSFTDSAQKDVVLKHNVSFFNIPGGVCQKVTSTKSSINMEEASFLHGLLGCLLFCGLEAENMVILNGYNGQNDVLKQLLSPWGIKTVKIDGFQGGEAPAIFFSCVRDIIQHIGFLGRGDRQNVGTSRAQDVQIFAGSRAMFDAAAAKRPEWSNTLNALASHRTNLGKFWVDVTTPVIWKVDGKVITPADVNKVLSSQMPAKFQHPEIIETPEVDVDDKSDDDFEELRVQEFRPSLYQIAEKLDGYYRVGTLETELQQERIKEDESRVWLAINVPQDQKMRQAALHMHLHPVVLTEIKENDDDHEWRRATMEMSHLQGLSETVIHHTVVLAEAEVRVMLIEDELTELKQKLEGFPEFSQQHAASSGGWVVPTYANEEEVDKVEEWKQPPDDFTQVW</sequence>
<organism evidence="1 2">
    <name type="scientific">Neophaeococcomyces mojaviensis</name>
    <dbReference type="NCBI Taxonomy" id="3383035"/>
    <lineage>
        <taxon>Eukaryota</taxon>
        <taxon>Fungi</taxon>
        <taxon>Dikarya</taxon>
        <taxon>Ascomycota</taxon>
        <taxon>Pezizomycotina</taxon>
        <taxon>Eurotiomycetes</taxon>
        <taxon>Chaetothyriomycetidae</taxon>
        <taxon>Chaetothyriales</taxon>
        <taxon>Chaetothyriales incertae sedis</taxon>
        <taxon>Neophaeococcomyces</taxon>
    </lineage>
</organism>
<evidence type="ECO:0000313" key="2">
    <source>
        <dbReference type="Proteomes" id="UP001172386"/>
    </source>
</evidence>
<accession>A0ACC2ZXW4</accession>
<evidence type="ECO:0000313" key="1">
    <source>
        <dbReference type="EMBL" id="KAJ9652554.1"/>
    </source>
</evidence>
<gene>
    <name evidence="1" type="ORF">H2198_008197</name>
</gene>
<keyword evidence="2" id="KW-1185">Reference proteome</keyword>
<dbReference type="EMBL" id="JAPDRQ010000193">
    <property type="protein sequence ID" value="KAJ9652554.1"/>
    <property type="molecule type" value="Genomic_DNA"/>
</dbReference>
<reference evidence="1" key="1">
    <citation type="submission" date="2022-10" db="EMBL/GenBank/DDBJ databases">
        <title>Culturing micro-colonial fungi from biological soil crusts in the Mojave desert and describing Neophaeococcomyces mojavensis, and introducing the new genera and species Taxawa tesnikishii.</title>
        <authorList>
            <person name="Kurbessoian T."/>
            <person name="Stajich J.E."/>
        </authorList>
    </citation>
    <scope>NUCLEOTIDE SEQUENCE</scope>
    <source>
        <strain evidence="1">JES_112</strain>
    </source>
</reference>